<evidence type="ECO:0000313" key="2">
    <source>
        <dbReference type="Proteomes" id="UP000095563"/>
    </source>
</evidence>
<organism evidence="1 2">
    <name type="scientific">Clostridium baratii</name>
    <dbReference type="NCBI Taxonomy" id="1561"/>
    <lineage>
        <taxon>Bacteria</taxon>
        <taxon>Bacillati</taxon>
        <taxon>Bacillota</taxon>
        <taxon>Clostridia</taxon>
        <taxon>Eubacteriales</taxon>
        <taxon>Clostridiaceae</taxon>
        <taxon>Clostridium</taxon>
    </lineage>
</organism>
<protein>
    <recommendedName>
        <fullName evidence="3">SMI1/KNR4 family protein</fullName>
    </recommendedName>
</protein>
<dbReference type="PANTHER" id="PTHR32011">
    <property type="entry name" value="OS08G0472400 PROTEIN"/>
    <property type="match status" value="1"/>
</dbReference>
<evidence type="ECO:0000313" key="1">
    <source>
        <dbReference type="EMBL" id="CUP87150.1"/>
    </source>
</evidence>
<dbReference type="Proteomes" id="UP000095563">
    <property type="component" value="Unassembled WGS sequence"/>
</dbReference>
<accession>A0A174RW05</accession>
<dbReference type="RefSeq" id="WP_055207072.1">
    <property type="nucleotide sequence ID" value="NZ_CZBO01000001.1"/>
</dbReference>
<evidence type="ECO:0008006" key="3">
    <source>
        <dbReference type="Google" id="ProtNLM"/>
    </source>
</evidence>
<proteinExistence type="predicted"/>
<dbReference type="PANTHER" id="PTHR32011:SF2">
    <property type="entry name" value="OS08G0472400 PROTEIN"/>
    <property type="match status" value="1"/>
</dbReference>
<dbReference type="EMBL" id="CZBO01000001">
    <property type="protein sequence ID" value="CUP87150.1"/>
    <property type="molecule type" value="Genomic_DNA"/>
</dbReference>
<sequence>MYNELIDMLKFKGVKLEKGLSKEEIIRITQEYSIEFPEKLRKFYMTALPISKGFYNWRNFDPKNIQYIKAAIYRPINNIYELVNEVYWCDEWGNEPSDKSKRAEVIRELLKKAPKLIPIYAHRYMPEMNIKNAPIFSIHDTDIIYYGENLFSYFKIEFGEKKQIDIDYNIITYIPVWSDFL</sequence>
<dbReference type="AlphaFoldDB" id="A0A174RW05"/>
<reference evidence="1 2" key="1">
    <citation type="submission" date="2015-09" db="EMBL/GenBank/DDBJ databases">
        <authorList>
            <consortium name="Pathogen Informatics"/>
        </authorList>
    </citation>
    <scope>NUCLEOTIDE SEQUENCE [LARGE SCALE GENOMIC DNA]</scope>
    <source>
        <strain evidence="1 2">2789STDY5834956</strain>
    </source>
</reference>
<name>A0A174RW05_9CLOT</name>
<gene>
    <name evidence="1" type="ORF">ERS852568_01106</name>
</gene>